<dbReference type="SUPFAM" id="SSF100950">
    <property type="entry name" value="NagB/RpiA/CoA transferase-like"/>
    <property type="match status" value="2"/>
</dbReference>
<dbReference type="InterPro" id="IPR037171">
    <property type="entry name" value="NagB/RpiA_transferase-like"/>
</dbReference>
<dbReference type="KEGG" id="bcai:K788_0000865"/>
<name>A0A0P0RHJ4_9BURK</name>
<dbReference type="InterPro" id="IPR004165">
    <property type="entry name" value="CoA_trans_fam_I"/>
</dbReference>
<dbReference type="PANTHER" id="PTHR43293:SF1">
    <property type="entry name" value="ACETATE COA-TRANSFERASE YDIF"/>
    <property type="match status" value="1"/>
</dbReference>
<gene>
    <name evidence="1" type="ORF">K788_0000865</name>
</gene>
<dbReference type="Proteomes" id="UP000019146">
    <property type="component" value="Chromosome 2"/>
</dbReference>
<accession>A0A0P0RHJ4</accession>
<dbReference type="EMBL" id="CP012747">
    <property type="protein sequence ID" value="ALL68023.1"/>
    <property type="molecule type" value="Genomic_DNA"/>
</dbReference>
<dbReference type="AlphaFoldDB" id="A0A0P0RHJ4"/>
<dbReference type="EC" id="2.8.3.1" evidence="1"/>
<evidence type="ECO:0000313" key="1">
    <source>
        <dbReference type="EMBL" id="ALL68023.1"/>
    </source>
</evidence>
<dbReference type="Gene3D" id="3.40.1080.10">
    <property type="entry name" value="Glutaconate Coenzyme A-transferase"/>
    <property type="match status" value="2"/>
</dbReference>
<dbReference type="GO" id="GO:0018729">
    <property type="term" value="F:propionate CoA-transferase activity"/>
    <property type="evidence" value="ECO:0007669"/>
    <property type="project" value="UniProtKB-EC"/>
</dbReference>
<dbReference type="SMART" id="SM00882">
    <property type="entry name" value="CoA_trans"/>
    <property type="match status" value="2"/>
</dbReference>
<proteinExistence type="predicted"/>
<keyword evidence="1" id="KW-0808">Transferase</keyword>
<dbReference type="Pfam" id="PF01144">
    <property type="entry name" value="CoA_trans"/>
    <property type="match status" value="1"/>
</dbReference>
<sequence>MRAVFQYPFPVTERKVGRNKVVSARAAVELIRAGDTLATGGFVGVGFAEEVAIALEERFFDANAATSGGPGALGTPDASSAHLDLTLVYAAGQGDGKSKGLNHLAHEGLVRRVIGGHWGLVPKLQQLAIEGRIEAYNLPQGVISHLFRDIAAGKPGHLSTIGLGTFVDPRHGGGKLNSRTAEDLVRLMEIDGSEYLLYKTFPIDVAIIRGTTADANGNVTMEREALTLEALAIAMAARNSGGVVIVQVERLADTNTLNPREVKIPGIMVDCVVVARPEHHWQTFAEPYSAAFAGELRVPASSVPPMELTERKVIARRAAMELMANSVVNLGIGMPEGIASVANEEGVIDLFTMTTEPGVIGGIPAGGLNFGAATNTQAIIDQPYQFDFYDGGGLDLAFLGLAQADRQGNLNVSKFGPKLAGAGGFINISQSAKRVVFVGTFNAGNLDVAIEDGRLKIRREGKNQKFVDEVEHRTFSGEYAAKRGQHVLYITERCVFTLTPRGLELTEVAPGVDVENDIVAQMGFKPIIERPPRLMDERIFRDAPMGLRTLLLCLPLEERFNYDAEKNMFFVNFEGLQVTTQDQIDAIWQQVASRLSGVRFKPQAIVNYDNFSINPELIDIYSTTITRLVNQFYSSVTRYTTSSFLRMKLGDALEQRDVATYINERPGDASTHR</sequence>
<reference evidence="1 2" key="1">
    <citation type="journal article" date="2014" name="Genome Announc.">
        <title>Draft Genome Sequence of the Haloacid-Degrading Burkholderia caribensis Strain MBA4.</title>
        <authorList>
            <person name="Pan Y."/>
            <person name="Kong K.F."/>
            <person name="Tsang J.S."/>
        </authorList>
    </citation>
    <scope>NUCLEOTIDE SEQUENCE [LARGE SCALE GENOMIC DNA]</scope>
    <source>
        <strain evidence="1 2">MBA4</strain>
    </source>
</reference>
<evidence type="ECO:0000313" key="2">
    <source>
        <dbReference type="Proteomes" id="UP000019146"/>
    </source>
</evidence>
<dbReference type="RefSeq" id="WP_035999096.1">
    <property type="nucleotide sequence ID" value="NZ_CP012747.1"/>
</dbReference>
<dbReference type="GeneID" id="69971784"/>
<protein>
    <submittedName>
        <fullName evidence="1">Acetyl-CoA:acetoacetyl-CoA transferase, alpha subunit</fullName>
        <ecNumber evidence="1">2.8.3.1</ecNumber>
    </submittedName>
</protein>
<dbReference type="PANTHER" id="PTHR43293">
    <property type="entry name" value="ACETATE COA-TRANSFERASE YDIF"/>
    <property type="match status" value="1"/>
</dbReference>
<organism evidence="1 2">
    <name type="scientific">Paraburkholderia caribensis MBA4</name>
    <dbReference type="NCBI Taxonomy" id="1323664"/>
    <lineage>
        <taxon>Bacteria</taxon>
        <taxon>Pseudomonadati</taxon>
        <taxon>Pseudomonadota</taxon>
        <taxon>Betaproteobacteria</taxon>
        <taxon>Burkholderiales</taxon>
        <taxon>Burkholderiaceae</taxon>
        <taxon>Paraburkholderia</taxon>
    </lineage>
</organism>